<dbReference type="KEGG" id="rlc:K227x_05810"/>
<sequence length="1219" mass="138023">MSETIRQLFSTDRKIDREIEKVIDYQRDDPDWLEREIKEYEVTDNVEACFSKFVEHFGAGVRTGDITEVGIWVSGFYGSGKSSFTKYLGFALDPDRKINGTPFIDLLSERLNSPAVESELKTLAKNEPTAVIMLDLGAEQLADTATAPVTKVLYWKVLQKIGFSKEKKLAELEFRLDKEGRYADFQEAYRKKFPNKGEWSDIHNDPLIAMARADQLVPQFFIEYEPGEFRSTKFELELNVRELAERMVDLVRRHFKHQNVLFLIDEAGQYVAPRGELILNLDGLARNLKELGKGRVWIAATGQQTLQEIVEQAAYNSAELNKLRDRFPISIQLDARDIKEITYLRLLTKDPDSHKALKERFGKQGQKLIAATKLEGWSQFKADLDPDTFARFYPFLPQHFDLLMELIRTLARSTGGVGLRSAIRVIQDLLVNVSRTPMPAGKKPLADRPVGTLACADDFFDTLRNDIGKVLPHVLNGIEKVERIFASDPFTVRVAKAIAALQPLQEHFPRTEENIAALLYPELGEQPQDQPVKDSLAKLIREKESGLVNDPQTGGYGFLSEGIKVYRDKRNEYNPTGGEINRLRSQLLARIFEQLPSSMLENIKKVEAGICYQKTPVVGEGNDIQIRIEPASAESFDTRREDLLLSTNNTREFENTVALLVTLPEEIEEKLIEARRSDFIIGTIPERDADKDVAQFLRSERALMNKSQEDAQKLIEQTLLQQGLFIFKSQPKPVKELGSTLDAACRQIVGEVAKTVFPKFKDAPIRPNTDIAAKFLEVERLDRMPSEKDPLQLVAKVGGKYAVQTTKDVLVEALRCFAELAEASGSGRIQGKVLQDRFFQSEYGWTKDATRYIFAALFRAGEVQLHTGEGTVTTPGPQAIEAFKSTTSFNRAGVSIRDSRPPLDAMDRAARRLEELFAIEVLPLEEHISRAVRTHIPTVLESVGSLPDRLRLLQLPGRDRAQQLLQTCADLLKEDASGAAMVLGASDCKLPADIEWSKLVLKALSDDGERLIREAQKQLDAIDELDELFKGESSVILEEDQRQTVETIKQSENFFEQLPALRGAVRRINDNISARFTELRQQFDDQLEDSRNELEGLPDWVKLSPDDRQDIAGRMTSSELPSQPRPDRELADLRLLLTRRMGLAGLMDTLSHEVQQRVPEEQPEEELSEEESETIVNISSKELVEPVTITSENLDEWISDLRERLVTLLSEYKEIHFKD</sequence>
<name>A0A517N4Z5_9BACT</name>
<organism evidence="1 2">
    <name type="scientific">Rubripirellula lacrimiformis</name>
    <dbReference type="NCBI Taxonomy" id="1930273"/>
    <lineage>
        <taxon>Bacteria</taxon>
        <taxon>Pseudomonadati</taxon>
        <taxon>Planctomycetota</taxon>
        <taxon>Planctomycetia</taxon>
        <taxon>Pirellulales</taxon>
        <taxon>Pirellulaceae</taxon>
        <taxon>Rubripirellula</taxon>
    </lineage>
</organism>
<dbReference type="InterPro" id="IPR027417">
    <property type="entry name" value="P-loop_NTPase"/>
</dbReference>
<keyword evidence="2" id="KW-1185">Reference proteome</keyword>
<dbReference type="InterPro" id="IPR047679">
    <property type="entry name" value="BREX_BrxC"/>
</dbReference>
<protein>
    <recommendedName>
        <fullName evidence="3">BREX system P-loop protein BrxC</fullName>
    </recommendedName>
</protein>
<dbReference type="EMBL" id="CP036525">
    <property type="protein sequence ID" value="QDT02209.1"/>
    <property type="molecule type" value="Genomic_DNA"/>
</dbReference>
<reference evidence="1 2" key="1">
    <citation type="submission" date="2019-02" db="EMBL/GenBank/DDBJ databases">
        <title>Deep-cultivation of Planctomycetes and their phenomic and genomic characterization uncovers novel biology.</title>
        <authorList>
            <person name="Wiegand S."/>
            <person name="Jogler M."/>
            <person name="Boedeker C."/>
            <person name="Pinto D."/>
            <person name="Vollmers J."/>
            <person name="Rivas-Marin E."/>
            <person name="Kohn T."/>
            <person name="Peeters S.H."/>
            <person name="Heuer A."/>
            <person name="Rast P."/>
            <person name="Oberbeckmann S."/>
            <person name="Bunk B."/>
            <person name="Jeske O."/>
            <person name="Meyerdierks A."/>
            <person name="Storesund J.E."/>
            <person name="Kallscheuer N."/>
            <person name="Luecker S."/>
            <person name="Lage O.M."/>
            <person name="Pohl T."/>
            <person name="Merkel B.J."/>
            <person name="Hornburger P."/>
            <person name="Mueller R.-W."/>
            <person name="Bruemmer F."/>
            <person name="Labrenz M."/>
            <person name="Spormann A.M."/>
            <person name="Op den Camp H."/>
            <person name="Overmann J."/>
            <person name="Amann R."/>
            <person name="Jetten M.S.M."/>
            <person name="Mascher T."/>
            <person name="Medema M.H."/>
            <person name="Devos D.P."/>
            <person name="Kaster A.-K."/>
            <person name="Ovreas L."/>
            <person name="Rohde M."/>
            <person name="Galperin M.Y."/>
            <person name="Jogler C."/>
        </authorList>
    </citation>
    <scope>NUCLEOTIDE SEQUENCE [LARGE SCALE GENOMIC DNA]</scope>
    <source>
        <strain evidence="1 2">K22_7</strain>
    </source>
</reference>
<evidence type="ECO:0008006" key="3">
    <source>
        <dbReference type="Google" id="ProtNLM"/>
    </source>
</evidence>
<dbReference type="OrthoDB" id="3201900at2"/>
<evidence type="ECO:0000313" key="1">
    <source>
        <dbReference type="EMBL" id="QDT02209.1"/>
    </source>
</evidence>
<dbReference type="SUPFAM" id="SSF52540">
    <property type="entry name" value="P-loop containing nucleoside triphosphate hydrolases"/>
    <property type="match status" value="1"/>
</dbReference>
<proteinExistence type="predicted"/>
<gene>
    <name evidence="1" type="ORF">K227x_05810</name>
</gene>
<evidence type="ECO:0000313" key="2">
    <source>
        <dbReference type="Proteomes" id="UP000318538"/>
    </source>
</evidence>
<dbReference type="Proteomes" id="UP000318538">
    <property type="component" value="Chromosome"/>
</dbReference>
<dbReference type="NCBIfam" id="NF033441">
    <property type="entry name" value="BREX_BrxC"/>
    <property type="match status" value="1"/>
</dbReference>
<dbReference type="RefSeq" id="WP_145167965.1">
    <property type="nucleotide sequence ID" value="NZ_CP036525.1"/>
</dbReference>
<dbReference type="AlphaFoldDB" id="A0A517N4Z5"/>
<accession>A0A517N4Z5</accession>